<keyword evidence="4" id="KW-1185">Reference proteome</keyword>
<reference evidence="3 4" key="1">
    <citation type="submission" date="2024-09" db="EMBL/GenBank/DDBJ databases">
        <authorList>
            <person name="Lee S.D."/>
        </authorList>
    </citation>
    <scope>NUCLEOTIDE SEQUENCE [LARGE SCALE GENOMIC DNA]</scope>
    <source>
        <strain evidence="3 4">N8-3</strain>
    </source>
</reference>
<gene>
    <name evidence="3" type="ORF">ACEZDE_23915</name>
</gene>
<sequence>MPLHPQALALREQRSRSGAPPLYTLSLAQARAADLADIRSAAGTPEPVAVVEEHRIPGPGGPLPLRLYYPERPRPEGSEPGRRPFPVLLYLFGGGWTLGSPDTSDAICRSLTNAVGCVTASVGYRLAPEHPFPAALRDCEAALRRLTEHAADLRIDPDRIAVGGDSAGGNLAAALTLLVRGKGAGGQRGAQDGGPVIRHQLLVYPNTDRRADTASLRDNDDPHLFNRRSVDWYWGHYLAAAADGDDPLASPLRADDLSGLPPATVITAEYDPLRDEGEQYAEALRAAGVPVLARRFAGMPHGFFAMTGRLDAAAEAQRFAAEQLREAFR</sequence>
<dbReference type="GO" id="GO:0016787">
    <property type="term" value="F:hydrolase activity"/>
    <property type="evidence" value="ECO:0007669"/>
    <property type="project" value="UniProtKB-KW"/>
</dbReference>
<evidence type="ECO:0000313" key="3">
    <source>
        <dbReference type="EMBL" id="MFC1419657.1"/>
    </source>
</evidence>
<proteinExistence type="predicted"/>
<dbReference type="Gene3D" id="3.40.50.1820">
    <property type="entry name" value="alpha/beta hydrolase"/>
    <property type="match status" value="1"/>
</dbReference>
<dbReference type="EMBL" id="JBHFAB010000019">
    <property type="protein sequence ID" value="MFC1419657.1"/>
    <property type="molecule type" value="Genomic_DNA"/>
</dbReference>
<dbReference type="SUPFAM" id="SSF53474">
    <property type="entry name" value="alpha/beta-Hydrolases"/>
    <property type="match status" value="1"/>
</dbReference>
<comment type="caution">
    <text evidence="3">The sequence shown here is derived from an EMBL/GenBank/DDBJ whole genome shotgun (WGS) entry which is preliminary data.</text>
</comment>
<dbReference type="InterPro" id="IPR013094">
    <property type="entry name" value="AB_hydrolase_3"/>
</dbReference>
<keyword evidence="1 3" id="KW-0378">Hydrolase</keyword>
<dbReference type="PANTHER" id="PTHR48081:SF8">
    <property type="entry name" value="ALPHA_BETA HYDROLASE FOLD-3 DOMAIN-CONTAINING PROTEIN-RELATED"/>
    <property type="match status" value="1"/>
</dbReference>
<evidence type="ECO:0000256" key="1">
    <source>
        <dbReference type="ARBA" id="ARBA00022801"/>
    </source>
</evidence>
<evidence type="ECO:0000259" key="2">
    <source>
        <dbReference type="Pfam" id="PF07859"/>
    </source>
</evidence>
<accession>A0ABV6W101</accession>
<dbReference type="PANTHER" id="PTHR48081">
    <property type="entry name" value="AB HYDROLASE SUPERFAMILY PROTEIN C4A8.06C"/>
    <property type="match status" value="1"/>
</dbReference>
<dbReference type="Proteomes" id="UP001592531">
    <property type="component" value="Unassembled WGS sequence"/>
</dbReference>
<feature type="domain" description="Alpha/beta hydrolase fold-3" evidence="2">
    <location>
        <begin position="88"/>
        <end position="304"/>
    </location>
</feature>
<dbReference type="InterPro" id="IPR050300">
    <property type="entry name" value="GDXG_lipolytic_enzyme"/>
</dbReference>
<dbReference type="InterPro" id="IPR029058">
    <property type="entry name" value="AB_hydrolase_fold"/>
</dbReference>
<protein>
    <submittedName>
        <fullName evidence="3">Alpha/beta hydrolase</fullName>
    </submittedName>
</protein>
<dbReference type="Pfam" id="PF07859">
    <property type="entry name" value="Abhydrolase_3"/>
    <property type="match status" value="1"/>
</dbReference>
<evidence type="ECO:0000313" key="4">
    <source>
        <dbReference type="Proteomes" id="UP001592531"/>
    </source>
</evidence>
<name>A0ABV6W101_9ACTN</name>
<organism evidence="3 4">
    <name type="scientific">Streptacidiphilus cavernicola</name>
    <dbReference type="NCBI Taxonomy" id="3342716"/>
    <lineage>
        <taxon>Bacteria</taxon>
        <taxon>Bacillati</taxon>
        <taxon>Actinomycetota</taxon>
        <taxon>Actinomycetes</taxon>
        <taxon>Kitasatosporales</taxon>
        <taxon>Streptomycetaceae</taxon>
        <taxon>Streptacidiphilus</taxon>
    </lineage>
</organism>
<dbReference type="RefSeq" id="WP_380539346.1">
    <property type="nucleotide sequence ID" value="NZ_JBHFAB010000019.1"/>
</dbReference>